<dbReference type="GO" id="GO:0005886">
    <property type="term" value="C:plasma membrane"/>
    <property type="evidence" value="ECO:0007669"/>
    <property type="project" value="InterPro"/>
</dbReference>
<dbReference type="PANTHER" id="PTHR36424">
    <property type="entry name" value="PHEROMONE-REGULATED MEMBRANE PROTEIN 6"/>
    <property type="match status" value="1"/>
</dbReference>
<dbReference type="EMBL" id="NHYD01003440">
    <property type="protein sequence ID" value="PPQ77382.1"/>
    <property type="molecule type" value="Genomic_DNA"/>
</dbReference>
<dbReference type="STRING" id="93625.A0A409WFU8"/>
<evidence type="ECO:0000256" key="2">
    <source>
        <dbReference type="SAM" id="Phobius"/>
    </source>
</evidence>
<feature type="transmembrane region" description="Helical" evidence="2">
    <location>
        <begin position="223"/>
        <end position="248"/>
    </location>
</feature>
<name>A0A409WFU8_PSICY</name>
<accession>A0A409WFU8</accession>
<keyword evidence="2" id="KW-0472">Membrane</keyword>
<feature type="transmembrane region" description="Helical" evidence="2">
    <location>
        <begin position="83"/>
        <end position="107"/>
    </location>
</feature>
<dbReference type="Proteomes" id="UP000283269">
    <property type="component" value="Unassembled WGS sequence"/>
</dbReference>
<keyword evidence="4" id="KW-1185">Reference proteome</keyword>
<feature type="compositionally biased region" description="Polar residues" evidence="1">
    <location>
        <begin position="325"/>
        <end position="334"/>
    </location>
</feature>
<feature type="transmembrane region" description="Helical" evidence="2">
    <location>
        <begin position="39"/>
        <end position="63"/>
    </location>
</feature>
<keyword evidence="2" id="KW-1133">Transmembrane helix</keyword>
<dbReference type="InterPro" id="IPR031606">
    <property type="entry name" value="Kch1/2"/>
</dbReference>
<evidence type="ECO:0000313" key="4">
    <source>
        <dbReference type="Proteomes" id="UP000283269"/>
    </source>
</evidence>
<comment type="caution">
    <text evidence="3">The sequence shown here is derived from an EMBL/GenBank/DDBJ whole genome shotgun (WGS) entry which is preliminary data.</text>
</comment>
<dbReference type="Pfam" id="PF16944">
    <property type="entry name" value="KCH"/>
    <property type="match status" value="1"/>
</dbReference>
<dbReference type="AlphaFoldDB" id="A0A409WFU8"/>
<dbReference type="GO" id="GO:0015079">
    <property type="term" value="F:potassium ion transmembrane transporter activity"/>
    <property type="evidence" value="ECO:0007669"/>
    <property type="project" value="InterPro"/>
</dbReference>
<reference evidence="3 4" key="1">
    <citation type="journal article" date="2018" name="Evol. Lett.">
        <title>Horizontal gene cluster transfer increased hallucinogenic mushroom diversity.</title>
        <authorList>
            <person name="Reynolds H.T."/>
            <person name="Vijayakumar V."/>
            <person name="Gluck-Thaler E."/>
            <person name="Korotkin H.B."/>
            <person name="Matheny P.B."/>
            <person name="Slot J.C."/>
        </authorList>
    </citation>
    <scope>NUCLEOTIDE SEQUENCE [LARGE SCALE GENOMIC DNA]</scope>
    <source>
        <strain evidence="3 4">2631</strain>
    </source>
</reference>
<organism evidence="3 4">
    <name type="scientific">Psilocybe cyanescens</name>
    <dbReference type="NCBI Taxonomy" id="93625"/>
    <lineage>
        <taxon>Eukaryota</taxon>
        <taxon>Fungi</taxon>
        <taxon>Dikarya</taxon>
        <taxon>Basidiomycota</taxon>
        <taxon>Agaricomycotina</taxon>
        <taxon>Agaricomycetes</taxon>
        <taxon>Agaricomycetidae</taxon>
        <taxon>Agaricales</taxon>
        <taxon>Agaricineae</taxon>
        <taxon>Strophariaceae</taxon>
        <taxon>Psilocybe</taxon>
    </lineage>
</organism>
<feature type="compositionally biased region" description="Low complexity" evidence="1">
    <location>
        <begin position="411"/>
        <end position="422"/>
    </location>
</feature>
<sequence>MCNCGGPKWKREVVPDHKFDFVNTAEFTDNGFMMRVKYLWLYVIVLKSFLVYMSDIFSAITMLTTTNWSNQIFLKCPDIKGCFFIPFNTGKWLFVSCIIVSFLLLAYESRKAKKIIASRDISYAFTNIMANNYYSLRSYDHFCFFDHISNSTKTSDDFAFFVFFVFKSWKRLILADTPRQTINALTLYAVYLVRRDPKKNWYDVSQYFAGNTMSTSALTVTSFFTVVVCLGSLLLLVVAGICYIPLLLHIRGNLKEYCCHKVDKRIGVIIKRKQKERRLEADKLAQKEALGDYSHLKNKKGELIAQPLPQPTLPNLSVDDDDDSSINTRVAPSTHTKDYYPYQNDKEYPPMPAYNPHSPHQAPGNYYNPSSATLGYDDPTYPQYGYDDNESTVNLAASAAPFAHDPISRQGSPYGSSHPGSYDPHDVYQGRAGSIPPQHQAQRPPPLGQASSGLAYDDSADYRPQQHMYSSGSPVPNPYGGYSSPANTMGPLAPGSRGRNYDEEVAHGRGQPRQM</sequence>
<dbReference type="InParanoid" id="A0A409WFU8"/>
<feature type="region of interest" description="Disordered" evidence="1">
    <location>
        <begin position="304"/>
        <end position="381"/>
    </location>
</feature>
<evidence type="ECO:0000256" key="1">
    <source>
        <dbReference type="SAM" id="MobiDB-lite"/>
    </source>
</evidence>
<dbReference type="PANTHER" id="PTHR36424:SF1">
    <property type="entry name" value="LOW AFFINITY K(+) TRANSPORTER 1-RELATED"/>
    <property type="match status" value="1"/>
</dbReference>
<evidence type="ECO:0000313" key="3">
    <source>
        <dbReference type="EMBL" id="PPQ77382.1"/>
    </source>
</evidence>
<evidence type="ECO:0008006" key="5">
    <source>
        <dbReference type="Google" id="ProtNLM"/>
    </source>
</evidence>
<proteinExistence type="predicted"/>
<protein>
    <recommendedName>
        <fullName evidence="5">Vacuole protein</fullName>
    </recommendedName>
</protein>
<dbReference type="OrthoDB" id="2128042at2759"/>
<keyword evidence="2" id="KW-0812">Transmembrane</keyword>
<gene>
    <name evidence="3" type="ORF">CVT25_010964</name>
</gene>
<feature type="region of interest" description="Disordered" evidence="1">
    <location>
        <begin position="404"/>
        <end position="515"/>
    </location>
</feature>